<feature type="domain" description="Proteasome alpha-type subunits" evidence="6">
    <location>
        <begin position="58"/>
        <end position="80"/>
    </location>
</feature>
<dbReference type="PROSITE" id="PS00388">
    <property type="entry name" value="PROTEASOME_ALPHA_1"/>
    <property type="match status" value="1"/>
</dbReference>
<comment type="subcellular location">
    <subcellularLocation>
        <location evidence="5">Cytoplasm</location>
    </subcellularLocation>
    <subcellularLocation>
        <location evidence="5">Nucleus</location>
    </subcellularLocation>
</comment>
<protein>
    <recommendedName>
        <fullName evidence="5">Proteasome subunit alpha type</fullName>
    </recommendedName>
</protein>
<evidence type="ECO:0000256" key="5">
    <source>
        <dbReference type="RuleBase" id="RU000551"/>
    </source>
</evidence>
<dbReference type="Gene3D" id="3.60.20.10">
    <property type="entry name" value="Glutamine Phosphoribosylpyrophosphate, subunit 1, domain 1"/>
    <property type="match status" value="1"/>
</dbReference>
<keyword evidence="2 4" id="KW-0647">Proteasome</keyword>
<dbReference type="InterPro" id="IPR034642">
    <property type="entry name" value="Proteasome_subunit_alpha6"/>
</dbReference>
<comment type="subunit">
    <text evidence="5">The 26S proteasome consists of a 20S proteasome core and two 19S regulatory subunits.</text>
</comment>
<keyword evidence="3 5" id="KW-0539">Nucleus</keyword>
<dbReference type="EMBL" id="JAFCIX010000389">
    <property type="protein sequence ID" value="KAH6592185.1"/>
    <property type="molecule type" value="Genomic_DNA"/>
</dbReference>
<dbReference type="SMART" id="SM00948">
    <property type="entry name" value="Proteasome_A_N"/>
    <property type="match status" value="1"/>
</dbReference>
<dbReference type="CDD" id="cd03754">
    <property type="entry name" value="proteasome_alpha_type_6"/>
    <property type="match status" value="1"/>
</dbReference>
<evidence type="ECO:0000256" key="1">
    <source>
        <dbReference type="ARBA" id="ARBA00022490"/>
    </source>
</evidence>
<name>A0ABQ8F7Y0_9FUNG</name>
<evidence type="ECO:0000256" key="2">
    <source>
        <dbReference type="ARBA" id="ARBA00022942"/>
    </source>
</evidence>
<keyword evidence="1 5" id="KW-0963">Cytoplasm</keyword>
<reference evidence="7 8" key="1">
    <citation type="submission" date="2021-02" db="EMBL/GenBank/DDBJ databases">
        <title>Variation within the Batrachochytrium salamandrivorans European outbreak.</title>
        <authorList>
            <person name="Kelly M."/>
            <person name="Pasmans F."/>
            <person name="Shea T.P."/>
            <person name="Munoz J.F."/>
            <person name="Carranza S."/>
            <person name="Cuomo C.A."/>
            <person name="Martel A."/>
        </authorList>
    </citation>
    <scope>NUCLEOTIDE SEQUENCE [LARGE SCALE GENOMIC DNA]</scope>
    <source>
        <strain evidence="7 8">AMFP18/2</strain>
    </source>
</reference>
<comment type="similarity">
    <text evidence="4 5">Belongs to the peptidase T1A family.</text>
</comment>
<proteinExistence type="inferred from homology"/>
<dbReference type="InterPro" id="IPR050115">
    <property type="entry name" value="Proteasome_alpha"/>
</dbReference>
<dbReference type="Pfam" id="PF00227">
    <property type="entry name" value="Proteasome"/>
    <property type="match status" value="1"/>
</dbReference>
<sequence length="296" mass="33547">MMLDRIEYSFYSDPQGKIRWKRQNPPRFVLQLHLYTHTYSKKHPVHPLIMSRGSGAGYDRHITIFSPEGRLYQVEYAFKAISNAGFTSVGVRGKSSCVIVTQKKVPDKLLDPSTVTHMFQLTSKIGCVMTGLIADARGQVERARMEAAEWRYKFGYDIPVAMLAKRIASINQVYTQQAAMRPLGVSMILIAYDDELGPQLFKCDPAGYFVGYKATTAGAKHQEALNHLEKKLKKEPVLNHEDTIELAITTLSNVLSLDLKPQDIEVAMVTEEDPWFRMLGEADIEQHLTRIIERAD</sequence>
<evidence type="ECO:0000256" key="3">
    <source>
        <dbReference type="ARBA" id="ARBA00023242"/>
    </source>
</evidence>
<dbReference type="SUPFAM" id="SSF56235">
    <property type="entry name" value="N-terminal nucleophile aminohydrolases (Ntn hydrolases)"/>
    <property type="match status" value="1"/>
</dbReference>
<dbReference type="PANTHER" id="PTHR11599">
    <property type="entry name" value="PROTEASOME SUBUNIT ALPHA/BETA"/>
    <property type="match status" value="1"/>
</dbReference>
<evidence type="ECO:0000256" key="4">
    <source>
        <dbReference type="PROSITE-ProRule" id="PRU00808"/>
    </source>
</evidence>
<dbReference type="InterPro" id="IPR023332">
    <property type="entry name" value="Proteasome_alpha-type"/>
</dbReference>
<organism evidence="7 8">
    <name type="scientific">Batrachochytrium salamandrivorans</name>
    <dbReference type="NCBI Taxonomy" id="1357716"/>
    <lineage>
        <taxon>Eukaryota</taxon>
        <taxon>Fungi</taxon>
        <taxon>Fungi incertae sedis</taxon>
        <taxon>Chytridiomycota</taxon>
        <taxon>Chytridiomycota incertae sedis</taxon>
        <taxon>Chytridiomycetes</taxon>
        <taxon>Rhizophydiales</taxon>
        <taxon>Rhizophydiales incertae sedis</taxon>
        <taxon>Batrachochytrium</taxon>
    </lineage>
</organism>
<evidence type="ECO:0000313" key="7">
    <source>
        <dbReference type="EMBL" id="KAH6592185.1"/>
    </source>
</evidence>
<dbReference type="InterPro" id="IPR001353">
    <property type="entry name" value="Proteasome_sua/b"/>
</dbReference>
<comment type="caution">
    <text evidence="7">The sequence shown here is derived from an EMBL/GenBank/DDBJ whole genome shotgun (WGS) entry which is preliminary data.</text>
</comment>
<gene>
    <name evidence="7" type="ORF">BASA50_008230</name>
</gene>
<dbReference type="Proteomes" id="UP001648503">
    <property type="component" value="Unassembled WGS sequence"/>
</dbReference>
<dbReference type="Pfam" id="PF10584">
    <property type="entry name" value="Proteasome_A_N"/>
    <property type="match status" value="1"/>
</dbReference>
<evidence type="ECO:0000313" key="8">
    <source>
        <dbReference type="Proteomes" id="UP001648503"/>
    </source>
</evidence>
<accession>A0ABQ8F7Y0</accession>
<keyword evidence="8" id="KW-1185">Reference proteome</keyword>
<dbReference type="NCBIfam" id="NF003075">
    <property type="entry name" value="PRK03996.1"/>
    <property type="match status" value="1"/>
</dbReference>
<dbReference type="InterPro" id="IPR000426">
    <property type="entry name" value="Proteasome_asu_N"/>
</dbReference>
<evidence type="ECO:0000259" key="6">
    <source>
        <dbReference type="PROSITE" id="PS00388"/>
    </source>
</evidence>
<dbReference type="PROSITE" id="PS51475">
    <property type="entry name" value="PROTEASOME_ALPHA_2"/>
    <property type="match status" value="1"/>
</dbReference>
<dbReference type="InterPro" id="IPR029055">
    <property type="entry name" value="Ntn_hydrolases_N"/>
</dbReference>